<keyword evidence="10" id="KW-0472">Membrane</keyword>
<feature type="transmembrane region" description="Helical" evidence="10">
    <location>
        <begin position="355"/>
        <end position="383"/>
    </location>
</feature>
<evidence type="ECO:0000313" key="13">
    <source>
        <dbReference type="Proteomes" id="UP000637383"/>
    </source>
</evidence>
<dbReference type="InterPro" id="IPR000719">
    <property type="entry name" value="Prot_kinase_dom"/>
</dbReference>
<dbReference type="InterPro" id="IPR017441">
    <property type="entry name" value="Protein_kinase_ATP_BS"/>
</dbReference>
<evidence type="ECO:0000256" key="9">
    <source>
        <dbReference type="PROSITE-ProRule" id="PRU10141"/>
    </source>
</evidence>
<keyword evidence="13" id="KW-1185">Reference proteome</keyword>
<dbReference type="Gene3D" id="1.10.510.10">
    <property type="entry name" value="Transferase(Phosphotransferase) domain 1"/>
    <property type="match status" value="1"/>
</dbReference>
<keyword evidence="10" id="KW-1133">Transmembrane helix</keyword>
<protein>
    <recommendedName>
        <fullName evidence="1">non-specific serine/threonine protein kinase</fullName>
        <ecNumber evidence="1">2.7.11.1</ecNumber>
    </recommendedName>
</protein>
<proteinExistence type="predicted"/>
<comment type="catalytic activity">
    <reaction evidence="7">
        <text>L-threonyl-[protein] + ATP = O-phospho-L-threonyl-[protein] + ADP + H(+)</text>
        <dbReference type="Rhea" id="RHEA:46608"/>
        <dbReference type="Rhea" id="RHEA-COMP:11060"/>
        <dbReference type="Rhea" id="RHEA-COMP:11605"/>
        <dbReference type="ChEBI" id="CHEBI:15378"/>
        <dbReference type="ChEBI" id="CHEBI:30013"/>
        <dbReference type="ChEBI" id="CHEBI:30616"/>
        <dbReference type="ChEBI" id="CHEBI:61977"/>
        <dbReference type="ChEBI" id="CHEBI:456216"/>
        <dbReference type="EC" id="2.7.11.1"/>
    </reaction>
</comment>
<evidence type="ECO:0000256" key="10">
    <source>
        <dbReference type="SAM" id="Phobius"/>
    </source>
</evidence>
<dbReference type="GO" id="GO:0016301">
    <property type="term" value="F:kinase activity"/>
    <property type="evidence" value="ECO:0007669"/>
    <property type="project" value="UniProtKB-KW"/>
</dbReference>
<dbReference type="SMART" id="SM00220">
    <property type="entry name" value="S_TKc"/>
    <property type="match status" value="1"/>
</dbReference>
<dbReference type="Pfam" id="PF00069">
    <property type="entry name" value="Pkinase"/>
    <property type="match status" value="1"/>
</dbReference>
<evidence type="ECO:0000256" key="7">
    <source>
        <dbReference type="ARBA" id="ARBA00047899"/>
    </source>
</evidence>
<keyword evidence="4 9" id="KW-0547">Nucleotide-binding</keyword>
<dbReference type="RefSeq" id="WP_190955021.1">
    <property type="nucleotide sequence ID" value="NZ_JACJTU010000008.1"/>
</dbReference>
<feature type="transmembrane region" description="Helical" evidence="10">
    <location>
        <begin position="426"/>
        <end position="450"/>
    </location>
</feature>
<accession>A0ABR8K4D5</accession>
<feature type="binding site" evidence="9">
    <location>
        <position position="66"/>
    </location>
    <ligand>
        <name>ATP</name>
        <dbReference type="ChEBI" id="CHEBI:30616"/>
    </ligand>
</feature>
<dbReference type="CDD" id="cd14014">
    <property type="entry name" value="STKc_PknB_like"/>
    <property type="match status" value="1"/>
</dbReference>
<keyword evidence="5 12" id="KW-0418">Kinase</keyword>
<dbReference type="Proteomes" id="UP000637383">
    <property type="component" value="Unassembled WGS sequence"/>
</dbReference>
<evidence type="ECO:0000256" key="4">
    <source>
        <dbReference type="ARBA" id="ARBA00022741"/>
    </source>
</evidence>
<evidence type="ECO:0000256" key="1">
    <source>
        <dbReference type="ARBA" id="ARBA00012513"/>
    </source>
</evidence>
<dbReference type="Gene3D" id="3.30.200.20">
    <property type="entry name" value="Phosphorylase Kinase, domain 1"/>
    <property type="match status" value="1"/>
</dbReference>
<evidence type="ECO:0000256" key="2">
    <source>
        <dbReference type="ARBA" id="ARBA00022527"/>
    </source>
</evidence>
<keyword evidence="10" id="KW-0812">Transmembrane</keyword>
<dbReference type="EC" id="2.7.11.1" evidence="1"/>
<feature type="domain" description="Protein kinase" evidence="11">
    <location>
        <begin position="36"/>
        <end position="303"/>
    </location>
</feature>
<evidence type="ECO:0000256" key="3">
    <source>
        <dbReference type="ARBA" id="ARBA00022679"/>
    </source>
</evidence>
<comment type="caution">
    <text evidence="12">The sequence shown here is derived from an EMBL/GenBank/DDBJ whole genome shotgun (WGS) entry which is preliminary data.</text>
</comment>
<dbReference type="NCBIfam" id="NF045510">
    <property type="entry name" value="4Cys_prefix_kin"/>
    <property type="match status" value="1"/>
</dbReference>
<sequence length="458" mass="51562">MICCLNPNCENPQNPDGTNFCLSCGAKLIPLLRNRYRIVGLLGRGGFARTYVAEDIDKLNEQCVVKQLVLSQFYGSQGTGAHKKATELFEREAKRLKELGEHLQIPNLYAYFKEGEYLYLVQQFIEGQNLLQELKQYGVFDEAKIRDFLHDLLSVLVAVHEQEIIHRDLKPENIVRRQNDNKLVLIDFGVSKQRTEATNTAIGTIIGSLGYAPIEQMQLGKVFPSSDLYSLGITCFHLLTNISPSSFWMKQGYSWTSSWRQYLKQPISHQLELIIDKLIRENHEQRYQSAQAVLQDLNKLPRLRNTLPPTVISHSELLETQPQVEQKAVGSGYLRLFSNNQLLSGAIITGSGSSLLAIALISFLGTTWISSGLWLLILAGLVFIQSRSLVEKASLIIIAIITNLLLVLSFKNLLTPNLIKFGINGLLLVMLLVVLAGFLTVIIVGVWEIINKFISKYF</sequence>
<keyword evidence="6 9" id="KW-0067">ATP-binding</keyword>
<dbReference type="InterPro" id="IPR011009">
    <property type="entry name" value="Kinase-like_dom_sf"/>
</dbReference>
<dbReference type="PANTHER" id="PTHR24363">
    <property type="entry name" value="SERINE/THREONINE PROTEIN KINASE"/>
    <property type="match status" value="1"/>
</dbReference>
<keyword evidence="2" id="KW-0723">Serine/threonine-protein kinase</keyword>
<name>A0ABR8K4D5_9NOSO</name>
<evidence type="ECO:0000256" key="6">
    <source>
        <dbReference type="ARBA" id="ARBA00022840"/>
    </source>
</evidence>
<dbReference type="PROSITE" id="PS00107">
    <property type="entry name" value="PROTEIN_KINASE_ATP"/>
    <property type="match status" value="1"/>
</dbReference>
<keyword evidence="3" id="KW-0808">Transferase</keyword>
<dbReference type="EMBL" id="JACJTU010000008">
    <property type="protein sequence ID" value="MBD2734299.1"/>
    <property type="molecule type" value="Genomic_DNA"/>
</dbReference>
<dbReference type="PROSITE" id="PS50011">
    <property type="entry name" value="PROTEIN_KINASE_DOM"/>
    <property type="match status" value="1"/>
</dbReference>
<dbReference type="PANTHER" id="PTHR24363:SF0">
    <property type="entry name" value="SERINE_THREONINE KINASE LIKE DOMAIN CONTAINING 1"/>
    <property type="match status" value="1"/>
</dbReference>
<evidence type="ECO:0000313" key="12">
    <source>
        <dbReference type="EMBL" id="MBD2734299.1"/>
    </source>
</evidence>
<gene>
    <name evidence="12" type="ORF">H6H03_10300</name>
</gene>
<evidence type="ECO:0000256" key="5">
    <source>
        <dbReference type="ARBA" id="ARBA00022777"/>
    </source>
</evidence>
<evidence type="ECO:0000256" key="8">
    <source>
        <dbReference type="ARBA" id="ARBA00048679"/>
    </source>
</evidence>
<evidence type="ECO:0000259" key="11">
    <source>
        <dbReference type="PROSITE" id="PS50011"/>
    </source>
</evidence>
<reference evidence="12 13" key="1">
    <citation type="journal article" date="2020" name="ISME J.">
        <title>Comparative genomics reveals insights into cyanobacterial evolution and habitat adaptation.</title>
        <authorList>
            <person name="Chen M.Y."/>
            <person name="Teng W.K."/>
            <person name="Zhao L."/>
            <person name="Hu C.X."/>
            <person name="Zhou Y.K."/>
            <person name="Han B.P."/>
            <person name="Song L.R."/>
            <person name="Shu W.S."/>
        </authorList>
    </citation>
    <scope>NUCLEOTIDE SEQUENCE [LARGE SCALE GENOMIC DNA]</scope>
    <source>
        <strain evidence="12 13">FACHB-159</strain>
    </source>
</reference>
<dbReference type="SUPFAM" id="SSF56112">
    <property type="entry name" value="Protein kinase-like (PK-like)"/>
    <property type="match status" value="1"/>
</dbReference>
<comment type="catalytic activity">
    <reaction evidence="8">
        <text>L-seryl-[protein] + ATP = O-phospho-L-seryl-[protein] + ADP + H(+)</text>
        <dbReference type="Rhea" id="RHEA:17989"/>
        <dbReference type="Rhea" id="RHEA-COMP:9863"/>
        <dbReference type="Rhea" id="RHEA-COMP:11604"/>
        <dbReference type="ChEBI" id="CHEBI:15378"/>
        <dbReference type="ChEBI" id="CHEBI:29999"/>
        <dbReference type="ChEBI" id="CHEBI:30616"/>
        <dbReference type="ChEBI" id="CHEBI:83421"/>
        <dbReference type="ChEBI" id="CHEBI:456216"/>
        <dbReference type="EC" id="2.7.11.1"/>
    </reaction>
</comment>
<feature type="transmembrane region" description="Helical" evidence="10">
    <location>
        <begin position="395"/>
        <end position="414"/>
    </location>
</feature>
<organism evidence="12 13">
    <name type="scientific">Nostoc paludosum FACHB-159</name>
    <dbReference type="NCBI Taxonomy" id="2692908"/>
    <lineage>
        <taxon>Bacteria</taxon>
        <taxon>Bacillati</taxon>
        <taxon>Cyanobacteriota</taxon>
        <taxon>Cyanophyceae</taxon>
        <taxon>Nostocales</taxon>
        <taxon>Nostocaceae</taxon>
        <taxon>Nostoc</taxon>
    </lineage>
</organism>